<keyword evidence="4" id="KW-1003">Cell membrane</keyword>
<evidence type="ECO:0000256" key="2">
    <source>
        <dbReference type="ARBA" id="ARBA00004651"/>
    </source>
</evidence>
<dbReference type="RefSeq" id="WP_053247232.1">
    <property type="nucleotide sequence ID" value="NZ_LGAP01000001.1"/>
</dbReference>
<dbReference type="AlphaFoldDB" id="A0A0L8C649"/>
<evidence type="ECO:0000256" key="12">
    <source>
        <dbReference type="ARBA" id="ARBA00037975"/>
    </source>
</evidence>
<comment type="cofactor">
    <cofactor evidence="1">
        <name>heme b</name>
        <dbReference type="ChEBI" id="CHEBI:60344"/>
    </cofactor>
</comment>
<comment type="caution">
    <text evidence="15">The sequence shown here is derived from an EMBL/GenBank/DDBJ whole genome shotgun (WGS) entry which is preliminary data.</text>
</comment>
<keyword evidence="5" id="KW-0349">Heme</keyword>
<dbReference type="GO" id="GO:0020037">
    <property type="term" value="F:heme binding"/>
    <property type="evidence" value="ECO:0007669"/>
    <property type="project" value="TreeGrafter"/>
</dbReference>
<feature type="transmembrane region" description="Helical" evidence="13">
    <location>
        <begin position="149"/>
        <end position="170"/>
    </location>
</feature>
<evidence type="ECO:0000256" key="3">
    <source>
        <dbReference type="ARBA" id="ARBA00022448"/>
    </source>
</evidence>
<sequence>MLQNSKSAFGWVTIILHWLIAVLILALLALGFVMRRLPLDPSLQFSLYQWHKSFGFTVLALAALRAAWHVLDRQPQAPAGLSALERRAAGTTHAILIVLALAVPVSGWAVASTSTLNIPSFYFDWFVIPHLPMAKSEAAESFWTSAHSILAYATLGLVAFHAMAALYHHVVRRDDVLVRMLSTRPQRRRELEKTKSSQVIAKRK</sequence>
<dbReference type="InterPro" id="IPR011577">
    <property type="entry name" value="Cyt_b561_bac/Ni-Hgenase"/>
</dbReference>
<reference evidence="16" key="1">
    <citation type="submission" date="2015-07" db="EMBL/GenBank/DDBJ databases">
        <title>Whole genome sequence of an Ensifer adhaerens strain isolated from a cave pool in the Wind Cave National Park.</title>
        <authorList>
            <person name="Eng W.W.H."/>
            <person name="Gan H.M."/>
            <person name="Barton H.A."/>
            <person name="Savka M.A."/>
        </authorList>
    </citation>
    <scope>NUCLEOTIDE SEQUENCE [LARGE SCALE GENOMIC DNA]</scope>
    <source>
        <strain evidence="16">SD006</strain>
    </source>
</reference>
<dbReference type="EMBL" id="LGAP01000001">
    <property type="protein sequence ID" value="KOF22427.1"/>
    <property type="molecule type" value="Genomic_DNA"/>
</dbReference>
<evidence type="ECO:0000313" key="15">
    <source>
        <dbReference type="EMBL" id="KOF22427.1"/>
    </source>
</evidence>
<keyword evidence="7" id="KW-0479">Metal-binding</keyword>
<evidence type="ECO:0000259" key="14">
    <source>
        <dbReference type="Pfam" id="PF01292"/>
    </source>
</evidence>
<evidence type="ECO:0000256" key="1">
    <source>
        <dbReference type="ARBA" id="ARBA00001970"/>
    </source>
</evidence>
<evidence type="ECO:0000256" key="13">
    <source>
        <dbReference type="SAM" id="Phobius"/>
    </source>
</evidence>
<evidence type="ECO:0000256" key="4">
    <source>
        <dbReference type="ARBA" id="ARBA00022475"/>
    </source>
</evidence>
<keyword evidence="10" id="KW-0408">Iron</keyword>
<dbReference type="InterPro" id="IPR016174">
    <property type="entry name" value="Di-haem_cyt_TM"/>
</dbReference>
<feature type="domain" description="Cytochrome b561 bacterial/Ni-hydrogenase" evidence="14">
    <location>
        <begin position="9"/>
        <end position="182"/>
    </location>
</feature>
<evidence type="ECO:0000256" key="8">
    <source>
        <dbReference type="ARBA" id="ARBA00022982"/>
    </source>
</evidence>
<dbReference type="OrthoDB" id="1247465at2"/>
<dbReference type="PANTHER" id="PTHR30529">
    <property type="entry name" value="CYTOCHROME B561"/>
    <property type="match status" value="1"/>
</dbReference>
<proteinExistence type="inferred from homology"/>
<dbReference type="SUPFAM" id="SSF81342">
    <property type="entry name" value="Transmembrane di-heme cytochromes"/>
    <property type="match status" value="1"/>
</dbReference>
<keyword evidence="11 13" id="KW-0472">Membrane</keyword>
<dbReference type="GO" id="GO:0005886">
    <property type="term" value="C:plasma membrane"/>
    <property type="evidence" value="ECO:0007669"/>
    <property type="project" value="UniProtKB-SubCell"/>
</dbReference>
<dbReference type="Gene3D" id="1.20.950.20">
    <property type="entry name" value="Transmembrane di-heme cytochromes, Chain C"/>
    <property type="match status" value="1"/>
</dbReference>
<dbReference type="InterPro" id="IPR052168">
    <property type="entry name" value="Cytochrome_b561_oxidase"/>
</dbReference>
<evidence type="ECO:0000256" key="9">
    <source>
        <dbReference type="ARBA" id="ARBA00022989"/>
    </source>
</evidence>
<keyword evidence="8" id="KW-0249">Electron transport</keyword>
<dbReference type="Pfam" id="PF01292">
    <property type="entry name" value="Ni_hydr_CYTB"/>
    <property type="match status" value="1"/>
</dbReference>
<evidence type="ECO:0000313" key="16">
    <source>
        <dbReference type="Proteomes" id="UP000037425"/>
    </source>
</evidence>
<gene>
    <name evidence="15" type="ORF">AC244_02540</name>
</gene>
<evidence type="ECO:0000256" key="5">
    <source>
        <dbReference type="ARBA" id="ARBA00022617"/>
    </source>
</evidence>
<evidence type="ECO:0000256" key="11">
    <source>
        <dbReference type="ARBA" id="ARBA00023136"/>
    </source>
</evidence>
<feature type="transmembrane region" description="Helical" evidence="13">
    <location>
        <begin position="92"/>
        <end position="111"/>
    </location>
</feature>
<protein>
    <submittedName>
        <fullName evidence="15">Cytochrome B</fullName>
    </submittedName>
</protein>
<feature type="transmembrane region" description="Helical" evidence="13">
    <location>
        <begin position="12"/>
        <end position="34"/>
    </location>
</feature>
<comment type="similarity">
    <text evidence="12">Belongs to the cytochrome b561 family.</text>
</comment>
<evidence type="ECO:0000256" key="6">
    <source>
        <dbReference type="ARBA" id="ARBA00022692"/>
    </source>
</evidence>
<dbReference type="GO" id="GO:0009055">
    <property type="term" value="F:electron transfer activity"/>
    <property type="evidence" value="ECO:0007669"/>
    <property type="project" value="InterPro"/>
</dbReference>
<dbReference type="PANTHER" id="PTHR30529:SF1">
    <property type="entry name" value="CYTOCHROME B561 HOMOLOG 2"/>
    <property type="match status" value="1"/>
</dbReference>
<dbReference type="PATRIC" id="fig|106592.7.peg.543"/>
<evidence type="ECO:0000256" key="10">
    <source>
        <dbReference type="ARBA" id="ARBA00023004"/>
    </source>
</evidence>
<accession>A0A0L8C649</accession>
<keyword evidence="3" id="KW-0813">Transport</keyword>
<dbReference type="GO" id="GO:0046872">
    <property type="term" value="F:metal ion binding"/>
    <property type="evidence" value="ECO:0007669"/>
    <property type="project" value="UniProtKB-KW"/>
</dbReference>
<keyword evidence="9 13" id="KW-1133">Transmembrane helix</keyword>
<dbReference type="GO" id="GO:0022904">
    <property type="term" value="P:respiratory electron transport chain"/>
    <property type="evidence" value="ECO:0007669"/>
    <property type="project" value="InterPro"/>
</dbReference>
<dbReference type="Proteomes" id="UP000037425">
    <property type="component" value="Unassembled WGS sequence"/>
</dbReference>
<organism evidence="15 16">
    <name type="scientific">Ensifer adhaerens</name>
    <name type="common">Sinorhizobium morelense</name>
    <dbReference type="NCBI Taxonomy" id="106592"/>
    <lineage>
        <taxon>Bacteria</taxon>
        <taxon>Pseudomonadati</taxon>
        <taxon>Pseudomonadota</taxon>
        <taxon>Alphaproteobacteria</taxon>
        <taxon>Hyphomicrobiales</taxon>
        <taxon>Rhizobiaceae</taxon>
        <taxon>Sinorhizobium/Ensifer group</taxon>
        <taxon>Ensifer</taxon>
    </lineage>
</organism>
<comment type="subcellular location">
    <subcellularLocation>
        <location evidence="2">Cell membrane</location>
        <topology evidence="2">Multi-pass membrane protein</topology>
    </subcellularLocation>
</comment>
<keyword evidence="6 13" id="KW-0812">Transmembrane</keyword>
<name>A0A0L8C649_ENSAD</name>
<evidence type="ECO:0000256" key="7">
    <source>
        <dbReference type="ARBA" id="ARBA00022723"/>
    </source>
</evidence>